<feature type="region of interest" description="Disordered" evidence="3">
    <location>
        <begin position="12"/>
        <end position="60"/>
    </location>
</feature>
<dbReference type="AlphaFoldDB" id="A0A6A6Q3P4"/>
<dbReference type="EMBL" id="MU001631">
    <property type="protein sequence ID" value="KAF2487020.1"/>
    <property type="molecule type" value="Genomic_DNA"/>
</dbReference>
<feature type="compositionally biased region" description="Basic and acidic residues" evidence="3">
    <location>
        <begin position="194"/>
        <end position="213"/>
    </location>
</feature>
<gene>
    <name evidence="5" type="ORF">BDY17DRAFT_306471</name>
</gene>
<comment type="subcellular location">
    <subcellularLocation>
        <location evidence="1">Nucleus</location>
    </subcellularLocation>
</comment>
<evidence type="ECO:0000256" key="2">
    <source>
        <dbReference type="ARBA" id="ARBA00023242"/>
    </source>
</evidence>
<dbReference type="PANTHER" id="PTHR12765">
    <property type="entry name" value="RED PROTEIN IK FACTOR CYTOKINE IK"/>
    <property type="match status" value="1"/>
</dbReference>
<sequence>MNNNQFRRLILNNDAAKNGTSPPTTTASTAPSTLGAKKSSFMPMTPRTLNRGGSGSGSNEVDFARQVRERNTALHPSKNKKFKSVAPKGVKYAAGYTDRAKARAEREEDGEEEDKAKRVAALEEQMKLGQISVETFETLRDRIAGGDAGSTHLVKGLDWKLLERVRRGEDVLGGRKEGEGEEEEATADVDEELDKLGEREVEAVRKEKVEKKGSMAAPQPLAGTKRTRDELMAELKAQRKAAAEAKAAAPLLDSRWRKAGDPGKSRIEIDHKGREVLITVDEDGVVKKKVRKVMSKQGEEDRPPLADMPDESKPVLGADAAIPETAPAPVADDEDEDIFAGVGTSYDPLGNEDDNDDDSSDDEDTEKEAKPSQPKPNKPKEETTTAAQPTTTPTENTTKPQPRNYFKDTPSTTAEEEPAQDRMAGMQELLKKAAKMDSTATGEGTNDDPDDEDEEARAARLKKRAAMLAQQDRDEEDLDMGFGSSRFDDGEDEGEDGKVKLSEWRGGDGDGEDDGEGGKRAAGKKGKRKPKKRKGDGNNMADIMRVLDGRKAAAGGSK</sequence>
<evidence type="ECO:0000259" key="4">
    <source>
        <dbReference type="Pfam" id="PF07808"/>
    </source>
</evidence>
<reference evidence="5" key="1">
    <citation type="journal article" date="2020" name="Stud. Mycol.">
        <title>101 Dothideomycetes genomes: a test case for predicting lifestyles and emergence of pathogens.</title>
        <authorList>
            <person name="Haridas S."/>
            <person name="Albert R."/>
            <person name="Binder M."/>
            <person name="Bloem J."/>
            <person name="Labutti K."/>
            <person name="Salamov A."/>
            <person name="Andreopoulos B."/>
            <person name="Baker S."/>
            <person name="Barry K."/>
            <person name="Bills G."/>
            <person name="Bluhm B."/>
            <person name="Cannon C."/>
            <person name="Castanera R."/>
            <person name="Culley D."/>
            <person name="Daum C."/>
            <person name="Ezra D."/>
            <person name="Gonzalez J."/>
            <person name="Henrissat B."/>
            <person name="Kuo A."/>
            <person name="Liang C."/>
            <person name="Lipzen A."/>
            <person name="Lutzoni F."/>
            <person name="Magnuson J."/>
            <person name="Mondo S."/>
            <person name="Nolan M."/>
            <person name="Ohm R."/>
            <person name="Pangilinan J."/>
            <person name="Park H.-J."/>
            <person name="Ramirez L."/>
            <person name="Alfaro M."/>
            <person name="Sun H."/>
            <person name="Tritt A."/>
            <person name="Yoshinaga Y."/>
            <person name="Zwiers L.-H."/>
            <person name="Turgeon B."/>
            <person name="Goodwin S."/>
            <person name="Spatafora J."/>
            <person name="Crous P."/>
            <person name="Grigoriev I."/>
        </authorList>
    </citation>
    <scope>NUCLEOTIDE SEQUENCE</scope>
    <source>
        <strain evidence="5">CBS 113389</strain>
    </source>
</reference>
<evidence type="ECO:0000256" key="3">
    <source>
        <dbReference type="SAM" id="MobiDB-lite"/>
    </source>
</evidence>
<feature type="region of interest" description="Disordered" evidence="3">
    <location>
        <begin position="288"/>
        <end position="544"/>
    </location>
</feature>
<feature type="domain" description="RED-like N-terminal" evidence="4">
    <location>
        <begin position="91"/>
        <end position="216"/>
    </location>
</feature>
<dbReference type="OrthoDB" id="3366823at2759"/>
<evidence type="ECO:0000313" key="5">
    <source>
        <dbReference type="EMBL" id="KAF2487020.1"/>
    </source>
</evidence>
<feature type="compositionally biased region" description="Acidic residues" evidence="3">
    <location>
        <begin position="179"/>
        <end position="193"/>
    </location>
</feature>
<organism evidence="5 6">
    <name type="scientific">Neohortaea acidophila</name>
    <dbReference type="NCBI Taxonomy" id="245834"/>
    <lineage>
        <taxon>Eukaryota</taxon>
        <taxon>Fungi</taxon>
        <taxon>Dikarya</taxon>
        <taxon>Ascomycota</taxon>
        <taxon>Pezizomycotina</taxon>
        <taxon>Dothideomycetes</taxon>
        <taxon>Dothideomycetidae</taxon>
        <taxon>Mycosphaerellales</taxon>
        <taxon>Teratosphaeriaceae</taxon>
        <taxon>Neohortaea</taxon>
    </lineage>
</organism>
<dbReference type="InterPro" id="IPR012916">
    <property type="entry name" value="RED_N"/>
</dbReference>
<dbReference type="GeneID" id="54476034"/>
<feature type="region of interest" description="Disordered" evidence="3">
    <location>
        <begin position="172"/>
        <end position="229"/>
    </location>
</feature>
<dbReference type="GO" id="GO:0005634">
    <property type="term" value="C:nucleus"/>
    <property type="evidence" value="ECO:0007669"/>
    <property type="project" value="UniProtKB-SubCell"/>
</dbReference>
<dbReference type="Proteomes" id="UP000799767">
    <property type="component" value="Unassembled WGS sequence"/>
</dbReference>
<feature type="compositionally biased region" description="Acidic residues" evidence="3">
    <location>
        <begin position="445"/>
        <end position="455"/>
    </location>
</feature>
<evidence type="ECO:0000256" key="1">
    <source>
        <dbReference type="ARBA" id="ARBA00004123"/>
    </source>
</evidence>
<dbReference type="RefSeq" id="XP_033593589.1">
    <property type="nucleotide sequence ID" value="XM_033735032.1"/>
</dbReference>
<name>A0A6A6Q3P4_9PEZI</name>
<keyword evidence="2" id="KW-0539">Nucleus</keyword>
<evidence type="ECO:0000313" key="6">
    <source>
        <dbReference type="Proteomes" id="UP000799767"/>
    </source>
</evidence>
<dbReference type="Pfam" id="PF07808">
    <property type="entry name" value="RED_N"/>
    <property type="match status" value="1"/>
</dbReference>
<feature type="compositionally biased region" description="Acidic residues" evidence="3">
    <location>
        <begin position="350"/>
        <end position="366"/>
    </location>
</feature>
<feature type="compositionally biased region" description="Low complexity" evidence="3">
    <location>
        <begin position="20"/>
        <end position="33"/>
    </location>
</feature>
<keyword evidence="6" id="KW-1185">Reference proteome</keyword>
<feature type="compositionally biased region" description="Basic and acidic residues" evidence="3">
    <location>
        <begin position="496"/>
        <end position="508"/>
    </location>
</feature>
<feature type="compositionally biased region" description="Low complexity" evidence="3">
    <location>
        <begin position="384"/>
        <end position="402"/>
    </location>
</feature>
<protein>
    <recommendedName>
        <fullName evidence="4">RED-like N-terminal domain-containing protein</fullName>
    </recommendedName>
</protein>
<proteinExistence type="predicted"/>
<accession>A0A6A6Q3P4</accession>
<dbReference type="InterPro" id="IPR039896">
    <property type="entry name" value="Red-like"/>
</dbReference>
<feature type="compositionally biased region" description="Basic residues" evidence="3">
    <location>
        <begin position="521"/>
        <end position="534"/>
    </location>
</feature>